<dbReference type="InterPro" id="IPR047201">
    <property type="entry name" value="ERI-1_3'hExo-like"/>
</dbReference>
<evidence type="ECO:0000313" key="6">
    <source>
        <dbReference type="EMBL" id="AAS21368.1"/>
    </source>
</evidence>
<dbReference type="Gene3D" id="3.30.420.10">
    <property type="entry name" value="Ribonuclease H-like superfamily/Ribonuclease H"/>
    <property type="match status" value="1"/>
</dbReference>
<keyword evidence="4" id="KW-1133">Transmembrane helix</keyword>
<feature type="transmembrane region" description="Helical" evidence="4">
    <location>
        <begin position="521"/>
        <end position="545"/>
    </location>
</feature>
<sequence>MVFDFALVIDFEASCYGPGERPPEGWKVLVQNLDCENFLYHFMTFELSFASNNWSEITEFPAVLVNLSTEEIISEFHEFVCPKESPELSDFCKKLTHLEKKDLSKEKTLEEVMIDFELWTKDVQKEHDLYFYTPKDWDISSQLLSETKRKKIEIPEMLKSWVDLRAVSRVYLQSVNKKMGHIPVLRRLFRVLKMEWEGKHHSGIDDARNTARLAVKMAANLKVTRTLGKLRHSIRLASSSSSSSIKPGTKLRDWSGRIILSALAGFYSYELYHFTVAKSEMECPYRMPDLAEYIITNSSVDWGKIVYKTDGSFGQRSPLNPDEQELFHSVTSKIKSRLSDVYPNREIVFVPTFMGNKPEENVDIFDLFVIFDPKIYTADIANKIRRFLFSFEETGEMERRAEIQEEKLYVFVNSTGFFSDVMELSDQLESMLKDMSKLSVTEASVVGDSENLFRFCRSFTMSENQRESLLSICVLLDKYFADAFPYYQINYSPFAVGFLSQFLYQSFIMARASRMAMNPALAIMLGFLAVMPTTAITCQYARGALFSRFEENKRRMLHWYIDHMPLQEVKGLMTHCYRLEDRKIAQEGLFNEPEGNSRTTTTTRRQYVFSVITHCIDRLVAAGESIEPDPYEIYKDDEGFDYVYVA</sequence>
<keyword evidence="4" id="KW-0472">Membrane</keyword>
<dbReference type="PANTHER" id="PTHR23044:SF61">
    <property type="entry name" value="3'-5' EXORIBONUCLEASE 1-RELATED"/>
    <property type="match status" value="1"/>
</dbReference>
<keyword evidence="2" id="KW-0378">Hydrolase</keyword>
<evidence type="ECO:0000259" key="5">
    <source>
        <dbReference type="SMART" id="SM00479"/>
    </source>
</evidence>
<reference evidence="6" key="2">
    <citation type="journal article" date="2005" name="Curr. Biol.">
        <title>Remodelling of the homeobox gene complement in the tunicate Oikopleura dioica.</title>
        <authorList>
            <person name="Edvardsen R.B."/>
            <person name="Seo H.C."/>
            <person name="Jensen M.F."/>
            <person name="Mialon A."/>
            <person name="Mikhaleva J."/>
            <person name="Bjordal M."/>
            <person name="Cartry J."/>
            <person name="Reinhardt R."/>
            <person name="Weissenbach J."/>
            <person name="Wincker P."/>
            <person name="Chourrout D."/>
        </authorList>
    </citation>
    <scope>NUCLEOTIDE SEQUENCE</scope>
</reference>
<protein>
    <submittedName>
        <fullName evidence="6">Hypothetical exonuclease containing protein-like protein</fullName>
    </submittedName>
</protein>
<dbReference type="GO" id="GO:0000175">
    <property type="term" value="F:3'-5'-RNA exonuclease activity"/>
    <property type="evidence" value="ECO:0007669"/>
    <property type="project" value="InterPro"/>
</dbReference>
<evidence type="ECO:0000256" key="1">
    <source>
        <dbReference type="ARBA" id="ARBA00022722"/>
    </source>
</evidence>
<dbReference type="AlphaFoldDB" id="Q675Z7"/>
<keyword evidence="4" id="KW-0812">Transmembrane</keyword>
<evidence type="ECO:0000256" key="3">
    <source>
        <dbReference type="ARBA" id="ARBA00022839"/>
    </source>
</evidence>
<dbReference type="InterPro" id="IPR012337">
    <property type="entry name" value="RNaseH-like_sf"/>
</dbReference>
<dbReference type="InterPro" id="IPR013520">
    <property type="entry name" value="Ribonucl_H"/>
</dbReference>
<dbReference type="SUPFAM" id="SSF53098">
    <property type="entry name" value="Ribonuclease H-like"/>
    <property type="match status" value="1"/>
</dbReference>
<keyword evidence="1" id="KW-0540">Nuclease</keyword>
<proteinExistence type="predicted"/>
<evidence type="ECO:0000256" key="4">
    <source>
        <dbReference type="SAM" id="Phobius"/>
    </source>
</evidence>
<name>Q675Z7_OIKDI</name>
<dbReference type="CDD" id="cd06133">
    <property type="entry name" value="ERI-1_3'hExo_like"/>
    <property type="match status" value="1"/>
</dbReference>
<evidence type="ECO:0000256" key="2">
    <source>
        <dbReference type="ARBA" id="ARBA00022801"/>
    </source>
</evidence>
<dbReference type="SMART" id="SM00479">
    <property type="entry name" value="EXOIII"/>
    <property type="match status" value="1"/>
</dbReference>
<dbReference type="EMBL" id="AY449459">
    <property type="protein sequence ID" value="AAS21368.1"/>
    <property type="molecule type" value="Genomic_DNA"/>
</dbReference>
<gene>
    <name evidence="6" type="ORF">003-09</name>
</gene>
<keyword evidence="3 6" id="KW-0269">Exonuclease</keyword>
<dbReference type="InterPro" id="IPR051274">
    <property type="entry name" value="3-5_Exoribonuclease"/>
</dbReference>
<accession>Q675Z7</accession>
<feature type="domain" description="Exonuclease" evidence="5">
    <location>
        <begin position="27"/>
        <end position="223"/>
    </location>
</feature>
<dbReference type="InterPro" id="IPR036397">
    <property type="entry name" value="RNaseH_sf"/>
</dbReference>
<organism evidence="6">
    <name type="scientific">Oikopleura dioica</name>
    <name type="common">Tunicate</name>
    <dbReference type="NCBI Taxonomy" id="34765"/>
    <lineage>
        <taxon>Eukaryota</taxon>
        <taxon>Metazoa</taxon>
        <taxon>Chordata</taxon>
        <taxon>Tunicata</taxon>
        <taxon>Appendicularia</taxon>
        <taxon>Copelata</taxon>
        <taxon>Oikopleuridae</taxon>
        <taxon>Oikopleura</taxon>
    </lineage>
</organism>
<dbReference type="PANTHER" id="PTHR23044">
    <property type="entry name" value="3'-5' EXONUCLEASE ERI1-RELATED"/>
    <property type="match status" value="1"/>
</dbReference>
<dbReference type="Pfam" id="PF00929">
    <property type="entry name" value="RNase_T"/>
    <property type="match status" value="1"/>
</dbReference>
<reference evidence="6" key="1">
    <citation type="journal article" date="2004" name="Nature">
        <title>Hox cluster disintegration with persistent anteroposterior order of expression in Oikopleura dioica.</title>
        <authorList>
            <person name="Seo H.C."/>
            <person name="Edvardsen R.B."/>
            <person name="Maeland A.D."/>
            <person name="Bjordal M."/>
            <person name="Jensen M.F."/>
            <person name="Hansen A."/>
            <person name="Flaat M."/>
            <person name="Weissenbach J."/>
            <person name="Lehrach H."/>
            <person name="Wincker P."/>
            <person name="Reinhardt R."/>
            <person name="Chourrout D."/>
        </authorList>
    </citation>
    <scope>NUCLEOTIDE SEQUENCE</scope>
</reference>
<dbReference type="GO" id="GO:0003676">
    <property type="term" value="F:nucleic acid binding"/>
    <property type="evidence" value="ECO:0007669"/>
    <property type="project" value="InterPro"/>
</dbReference>